<proteinExistence type="predicted"/>
<protein>
    <submittedName>
        <fullName evidence="5">Beta-galactosidase</fullName>
    </submittedName>
</protein>
<feature type="domain" description="Glycoside hydrolase family 42 N-terminal" evidence="3">
    <location>
        <begin position="49"/>
        <end position="193"/>
    </location>
</feature>
<evidence type="ECO:0000259" key="4">
    <source>
        <dbReference type="Pfam" id="PF18120"/>
    </source>
</evidence>
<organism evidence="5 6">
    <name type="scientific">Microbacterium paludicola</name>
    <dbReference type="NCBI Taxonomy" id="300019"/>
    <lineage>
        <taxon>Bacteria</taxon>
        <taxon>Bacillati</taxon>
        <taxon>Actinomycetota</taxon>
        <taxon>Actinomycetes</taxon>
        <taxon>Micrococcales</taxon>
        <taxon>Microbacteriaceae</taxon>
        <taxon>Microbacterium</taxon>
    </lineage>
</organism>
<keyword evidence="2" id="KW-0326">Glycosidase</keyword>
<evidence type="ECO:0000259" key="3">
    <source>
        <dbReference type="Pfam" id="PF02449"/>
    </source>
</evidence>
<dbReference type="Proteomes" id="UP000298358">
    <property type="component" value="Unassembled WGS sequence"/>
</dbReference>
<sequence>MTADAHAPLPRLEPHGTATRLIVDEAPFLIRGGELGNSAAHRAYLEGRWAKLERLGLNAIVAPAYWELVEPQEGRFDWTSVDELIEDAAAHGMRVVLLWFGSWKNSMSCYAPAWVKTDMSRFPRTRDAHGRAQEILSPFSEENRDADARAFAALMAHLREHDPRRTVVMVQVENEIGMIPEARDHSTAADAAFAGPVPTELIAYLQGHRQRLQPSLRARWEAAGERTEGTWTDVFGAGPATDELFMAWAFARYVEAVAAAGRAELALPMYTNAALIRPGYEPGQYPSAGPLPHLADIWRAGAPSLDFLAPDIYFPEFAEWAARYVDSGNPLFVPEALRSVEASVNALYAFGAHGAIGFSVFGVESIEDRAAELLAGSYDVLRQLAPLIAEHAGQGTMAGLLPPTEHPRAPHRVRLGGLVLNATYERTIAPSLADGVINEAGDRPADLTRLPAGAIVIRTGNDEFVVAGTGVTLTFETDAADAESVGILRCEEGGFDEQGAWRTRRPLNGDETHQGRHLRLVPGVFTIQRISLYRYR</sequence>
<dbReference type="RefSeq" id="WP_135115513.1">
    <property type="nucleotide sequence ID" value="NZ_JADGLL010000056.1"/>
</dbReference>
<feature type="domain" description="DUF5597" evidence="4">
    <location>
        <begin position="374"/>
        <end position="519"/>
    </location>
</feature>
<dbReference type="GO" id="GO:0005975">
    <property type="term" value="P:carbohydrate metabolic process"/>
    <property type="evidence" value="ECO:0007669"/>
    <property type="project" value="InterPro"/>
</dbReference>
<dbReference type="Gene3D" id="2.60.220.20">
    <property type="entry name" value="putative beta-Galactosidase from caulobacter crescentus"/>
    <property type="match status" value="1"/>
</dbReference>
<evidence type="ECO:0000313" key="6">
    <source>
        <dbReference type="Proteomes" id="UP000298358"/>
    </source>
</evidence>
<dbReference type="OrthoDB" id="9800974at2"/>
<accession>A0A4Y9FNP2</accession>
<dbReference type="Pfam" id="PF02449">
    <property type="entry name" value="Glyco_hydro_42"/>
    <property type="match status" value="1"/>
</dbReference>
<dbReference type="GO" id="GO:0009341">
    <property type="term" value="C:beta-galactosidase complex"/>
    <property type="evidence" value="ECO:0007669"/>
    <property type="project" value="InterPro"/>
</dbReference>
<dbReference type="GO" id="GO:0004565">
    <property type="term" value="F:beta-galactosidase activity"/>
    <property type="evidence" value="ECO:0007669"/>
    <property type="project" value="InterPro"/>
</dbReference>
<dbReference type="EMBL" id="SPQB01000056">
    <property type="protein sequence ID" value="TFU30646.1"/>
    <property type="molecule type" value="Genomic_DNA"/>
</dbReference>
<dbReference type="Pfam" id="PF18120">
    <property type="entry name" value="DUF5597"/>
    <property type="match status" value="1"/>
</dbReference>
<evidence type="ECO:0000313" key="5">
    <source>
        <dbReference type="EMBL" id="TFU30646.1"/>
    </source>
</evidence>
<evidence type="ECO:0000256" key="2">
    <source>
        <dbReference type="ARBA" id="ARBA00023295"/>
    </source>
</evidence>
<evidence type="ECO:0000256" key="1">
    <source>
        <dbReference type="ARBA" id="ARBA00022801"/>
    </source>
</evidence>
<dbReference type="InterPro" id="IPR017853">
    <property type="entry name" value="GH"/>
</dbReference>
<name>A0A4Y9FNP2_9MICO</name>
<dbReference type="SUPFAM" id="SSF51445">
    <property type="entry name" value="(Trans)glycosidases"/>
    <property type="match status" value="1"/>
</dbReference>
<dbReference type="AlphaFoldDB" id="A0A4Y9FNP2"/>
<keyword evidence="6" id="KW-1185">Reference proteome</keyword>
<dbReference type="Gene3D" id="3.20.20.80">
    <property type="entry name" value="Glycosidases"/>
    <property type="match status" value="1"/>
</dbReference>
<dbReference type="InterPro" id="IPR040719">
    <property type="entry name" value="DUF5597"/>
</dbReference>
<reference evidence="5 6" key="1">
    <citation type="submission" date="2019-03" db="EMBL/GenBank/DDBJ databases">
        <title>Diversity of the mouse oral microbiome.</title>
        <authorList>
            <person name="Joseph S."/>
            <person name="Aduse-Opoku J."/>
            <person name="Curtis M."/>
            <person name="Wade W."/>
            <person name="Hashim A."/>
        </authorList>
    </citation>
    <scope>NUCLEOTIDE SEQUENCE [LARGE SCALE GENOMIC DNA]</scope>
    <source>
        <strain evidence="5 6">P1012</strain>
    </source>
</reference>
<dbReference type="InterPro" id="IPR013529">
    <property type="entry name" value="Glyco_hydro_42_N"/>
</dbReference>
<gene>
    <name evidence="5" type="ORF">E4U02_14410</name>
</gene>
<keyword evidence="1" id="KW-0378">Hydrolase</keyword>
<comment type="caution">
    <text evidence="5">The sequence shown here is derived from an EMBL/GenBank/DDBJ whole genome shotgun (WGS) entry which is preliminary data.</text>
</comment>